<organism evidence="2 3">
    <name type="scientific">Candidatus Gallionella acididurans</name>
    <dbReference type="NCBI Taxonomy" id="1796491"/>
    <lineage>
        <taxon>Bacteria</taxon>
        <taxon>Pseudomonadati</taxon>
        <taxon>Pseudomonadota</taxon>
        <taxon>Betaproteobacteria</taxon>
        <taxon>Nitrosomonadales</taxon>
        <taxon>Gallionellaceae</taxon>
        <taxon>Gallionella</taxon>
    </lineage>
</organism>
<dbReference type="AlphaFoldDB" id="A0A139BQY6"/>
<feature type="transmembrane region" description="Helical" evidence="1">
    <location>
        <begin position="59"/>
        <end position="78"/>
    </location>
</feature>
<accession>A0A139BQY6</accession>
<reference evidence="2 3" key="1">
    <citation type="submission" date="2016-02" db="EMBL/GenBank/DDBJ databases">
        <authorList>
            <person name="Wen L."/>
            <person name="He K."/>
            <person name="Yang H."/>
        </authorList>
    </citation>
    <scope>NUCLEOTIDE SEQUENCE [LARGE SCALE GENOMIC DNA]</scope>
    <source>
        <strain evidence="2">ShG14-8</strain>
    </source>
</reference>
<keyword evidence="1" id="KW-1133">Transmembrane helix</keyword>
<dbReference type="Proteomes" id="UP000070578">
    <property type="component" value="Unassembled WGS sequence"/>
</dbReference>
<feature type="transmembrane region" description="Helical" evidence="1">
    <location>
        <begin position="111"/>
        <end position="129"/>
    </location>
</feature>
<reference evidence="2 3" key="2">
    <citation type="submission" date="2016-03" db="EMBL/GenBank/DDBJ databases">
        <title>New uncultured bacterium of the family Gallionellaceae from acid mine drainage: description and reconstruction of genome based on metagenomic analysis of microbial community.</title>
        <authorList>
            <person name="Kadnikov V."/>
            <person name="Ivasenko D."/>
            <person name="Beletsky A."/>
            <person name="Mardanov A."/>
            <person name="Danilova E."/>
            <person name="Pimenov N."/>
            <person name="Karnachuk O."/>
            <person name="Ravin N."/>
        </authorList>
    </citation>
    <scope>NUCLEOTIDE SEQUENCE [LARGE SCALE GENOMIC DNA]</scope>
    <source>
        <strain evidence="2">ShG14-8</strain>
    </source>
</reference>
<name>A0A139BQY6_9PROT</name>
<sequence>MSRQKNTNPLFASPIQGDGVGYVALMGFNNAIDKDQSSLFCAIAIICGCLTLMKSHDLVVALFVSLCIAFVILAAAKASKKKEKAEKHSKDVLVAALIQIDEAITQRSRDIVTILAAIPMLIARLVFVARAEWRVAPPKRIYAPTLYPRLASTPWPARA</sequence>
<evidence type="ECO:0000313" key="2">
    <source>
        <dbReference type="EMBL" id="KXS31420.1"/>
    </source>
</evidence>
<evidence type="ECO:0000313" key="3">
    <source>
        <dbReference type="Proteomes" id="UP000070578"/>
    </source>
</evidence>
<keyword evidence="1" id="KW-0472">Membrane</keyword>
<evidence type="ECO:0000256" key="1">
    <source>
        <dbReference type="SAM" id="Phobius"/>
    </source>
</evidence>
<proteinExistence type="predicted"/>
<dbReference type="EMBL" id="LSLI01000076">
    <property type="protein sequence ID" value="KXS31420.1"/>
    <property type="molecule type" value="Genomic_DNA"/>
</dbReference>
<gene>
    <name evidence="2" type="ORF">AWT59_2458</name>
</gene>
<protein>
    <submittedName>
        <fullName evidence="2">Uncharacterized protein</fullName>
    </submittedName>
</protein>
<comment type="caution">
    <text evidence="2">The sequence shown here is derived from an EMBL/GenBank/DDBJ whole genome shotgun (WGS) entry which is preliminary data.</text>
</comment>
<feature type="transmembrane region" description="Helical" evidence="1">
    <location>
        <begin position="36"/>
        <end position="53"/>
    </location>
</feature>
<keyword evidence="1" id="KW-0812">Transmembrane</keyword>